<dbReference type="Proteomes" id="UP000646053">
    <property type="component" value="Unassembled WGS sequence"/>
</dbReference>
<reference evidence="1" key="1">
    <citation type="submission" date="2019-12" db="EMBL/GenBank/DDBJ databases">
        <title>High-Quality draft genome sequences of three cyanobacteria isolated from the limestone walls of the Old Cathedral of Coimbra.</title>
        <authorList>
            <person name="Tiago I."/>
            <person name="Soares F."/>
            <person name="Portugal A."/>
        </authorList>
    </citation>
    <scope>NUCLEOTIDE SEQUENCE</scope>
    <source>
        <strain evidence="1">A</strain>
    </source>
</reference>
<protein>
    <submittedName>
        <fullName evidence="1">Heterocyst frequency control protein PatD</fullName>
    </submittedName>
</protein>
<evidence type="ECO:0000313" key="1">
    <source>
        <dbReference type="EMBL" id="NDJ16319.1"/>
    </source>
</evidence>
<sequence length="127" mass="14894">MIPEFHRSIYQSFKGDVEQFQTRLLQVESTPGEAREDTASTDLSVRLSALQTKFEIDICPLDLDQISDREAQQIRSIWVEIDKQLRLLRVDIGYIKTAKQPETMQRRLEQVKGRLERLIAYSERLLD</sequence>
<name>A0A8J7YXC1_9CYAN</name>
<evidence type="ECO:0000313" key="2">
    <source>
        <dbReference type="Proteomes" id="UP000646053"/>
    </source>
</evidence>
<proteinExistence type="predicted"/>
<dbReference type="EMBL" id="WVIE01000003">
    <property type="protein sequence ID" value="NDJ16319.1"/>
    <property type="molecule type" value="Genomic_DNA"/>
</dbReference>
<keyword evidence="2" id="KW-1185">Reference proteome</keyword>
<dbReference type="NCBIfam" id="NF037954">
    <property type="entry name" value="het_cyst_PatD"/>
    <property type="match status" value="1"/>
</dbReference>
<accession>A0A8J7YXC1</accession>
<dbReference type="RefSeq" id="WP_238393023.1">
    <property type="nucleotide sequence ID" value="NZ_WVIE01000003.1"/>
</dbReference>
<dbReference type="InterPro" id="IPR047810">
    <property type="entry name" value="PatD-like"/>
</dbReference>
<gene>
    <name evidence="1" type="primary">patD</name>
    <name evidence="1" type="ORF">GS601_03275</name>
</gene>
<comment type="caution">
    <text evidence="1">The sequence shown here is derived from an EMBL/GenBank/DDBJ whole genome shotgun (WGS) entry which is preliminary data.</text>
</comment>
<organism evidence="1 2">
    <name type="scientific">Myxacorys almedinensis A</name>
    <dbReference type="NCBI Taxonomy" id="2690445"/>
    <lineage>
        <taxon>Bacteria</taxon>
        <taxon>Bacillati</taxon>
        <taxon>Cyanobacteriota</taxon>
        <taxon>Cyanophyceae</taxon>
        <taxon>Leptolyngbyales</taxon>
        <taxon>Leptolyngbyaceae</taxon>
        <taxon>Myxacorys</taxon>
        <taxon>Myxacorys almedinensis</taxon>
    </lineage>
</organism>
<dbReference type="AlphaFoldDB" id="A0A8J7YXC1"/>